<dbReference type="Pfam" id="PF11361">
    <property type="entry name" value="DUF3159"/>
    <property type="match status" value="1"/>
</dbReference>
<evidence type="ECO:0000313" key="3">
    <source>
        <dbReference type="EMBL" id="SEI91412.1"/>
    </source>
</evidence>
<dbReference type="EMBL" id="FNYT01000005">
    <property type="protein sequence ID" value="SEI91412.1"/>
    <property type="molecule type" value="Genomic_DNA"/>
</dbReference>
<reference evidence="2 4" key="1">
    <citation type="submission" date="2016-02" db="EMBL/GenBank/DDBJ databases">
        <authorList>
            <person name="Wen L."/>
            <person name="He K."/>
            <person name="Yang H."/>
        </authorList>
    </citation>
    <scope>NUCLEOTIDE SEQUENCE [LARGE SCALE GENOMIC DNA]</scope>
    <source>
        <strain evidence="2">Trichococcus_R210</strain>
    </source>
</reference>
<feature type="transmembrane region" description="Helical" evidence="1">
    <location>
        <begin position="167"/>
        <end position="192"/>
    </location>
</feature>
<evidence type="ECO:0008006" key="6">
    <source>
        <dbReference type="Google" id="ProtNLM"/>
    </source>
</evidence>
<gene>
    <name evidence="3" type="ORF">SAMN05216375_10521</name>
    <name evidence="2" type="ORF">TR210_1129</name>
</gene>
<feature type="transmembrane region" description="Helical" evidence="1">
    <location>
        <begin position="95"/>
        <end position="118"/>
    </location>
</feature>
<feature type="transmembrane region" description="Helical" evidence="1">
    <location>
        <begin position="63"/>
        <end position="83"/>
    </location>
</feature>
<dbReference type="Proteomes" id="UP000199280">
    <property type="component" value="Unassembled WGS sequence"/>
</dbReference>
<sequence length="223" mass="25086">MRGRIQEISEELKLVVSGRTFDALLPPLMFAFVNGRYSLTVASIWAVVLALLLVMIRSVRKQPLRYAVGGLVGALLACGIAYFSDNAANYYLPKIVTSTVLVFAALISLVLGKPLAALTSHLTRGWDLAWYWRKDVKPAYQEVTLVWLVFFLMRFALQILLFRRGDVVALAWTNTLLGLPVTMAGLILSYLYGVWRLRNLKGPSVEEHRQGKQQPWEGQTRGF</sequence>
<reference evidence="3 5" key="2">
    <citation type="submission" date="2016-10" db="EMBL/GenBank/DDBJ databases">
        <authorList>
            <person name="Varghese N."/>
            <person name="Submissions S."/>
        </authorList>
    </citation>
    <scope>NUCLEOTIDE SEQUENCE [LARGE SCALE GENOMIC DNA]</scope>
    <source>
        <strain evidence="3 5">DSM 22150</strain>
    </source>
</reference>
<keyword evidence="1" id="KW-1133">Transmembrane helix</keyword>
<keyword evidence="1" id="KW-0472">Membrane</keyword>
<feature type="transmembrane region" description="Helical" evidence="1">
    <location>
        <begin position="37"/>
        <end position="56"/>
    </location>
</feature>
<dbReference type="AlphaFoldDB" id="A0A143YLW6"/>
<evidence type="ECO:0000256" key="1">
    <source>
        <dbReference type="SAM" id="Phobius"/>
    </source>
</evidence>
<evidence type="ECO:0000313" key="4">
    <source>
        <dbReference type="Proteomes" id="UP000076878"/>
    </source>
</evidence>
<dbReference type="EMBL" id="FJNB01000006">
    <property type="protein sequence ID" value="CZQ93283.1"/>
    <property type="molecule type" value="Genomic_DNA"/>
</dbReference>
<protein>
    <recommendedName>
        <fullName evidence="6">DUF3159 domain-containing protein</fullName>
    </recommendedName>
</protein>
<proteinExistence type="predicted"/>
<keyword evidence="5" id="KW-1185">Reference proteome</keyword>
<evidence type="ECO:0000313" key="2">
    <source>
        <dbReference type="EMBL" id="CZQ93283.1"/>
    </source>
</evidence>
<organism evidence="2 4">
    <name type="scientific">Trichococcus ilyis</name>
    <dbReference type="NCBI Taxonomy" id="640938"/>
    <lineage>
        <taxon>Bacteria</taxon>
        <taxon>Bacillati</taxon>
        <taxon>Bacillota</taxon>
        <taxon>Bacilli</taxon>
        <taxon>Lactobacillales</taxon>
        <taxon>Carnobacteriaceae</taxon>
        <taxon>Trichococcus</taxon>
    </lineage>
</organism>
<name>A0A143YLW6_9LACT</name>
<dbReference type="STRING" id="640938.TR210_1129"/>
<dbReference type="RefSeq" id="WP_162268605.1">
    <property type="nucleotide sequence ID" value="NZ_FJNB01000006.1"/>
</dbReference>
<evidence type="ECO:0000313" key="5">
    <source>
        <dbReference type="Proteomes" id="UP000199280"/>
    </source>
</evidence>
<accession>A0A143YLW6</accession>
<dbReference type="InterPro" id="IPR016566">
    <property type="entry name" value="UCP010219"/>
</dbReference>
<feature type="transmembrane region" description="Helical" evidence="1">
    <location>
        <begin position="139"/>
        <end position="161"/>
    </location>
</feature>
<dbReference type="Proteomes" id="UP000076878">
    <property type="component" value="Unassembled WGS sequence"/>
</dbReference>
<keyword evidence="1" id="KW-0812">Transmembrane</keyword>